<dbReference type="Proteomes" id="UP001549313">
    <property type="component" value="Unassembled WGS sequence"/>
</dbReference>
<evidence type="ECO:0000313" key="7">
    <source>
        <dbReference type="Proteomes" id="UP001549313"/>
    </source>
</evidence>
<keyword evidence="7" id="KW-1185">Reference proteome</keyword>
<dbReference type="PRINTS" id="PR01006">
    <property type="entry name" value="FLGHOOKFLIE"/>
</dbReference>
<organism evidence="6 7">
    <name type="scientific">Brevundimonas faecalis</name>
    <dbReference type="NCBI Taxonomy" id="947378"/>
    <lineage>
        <taxon>Bacteria</taxon>
        <taxon>Pseudomonadati</taxon>
        <taxon>Pseudomonadota</taxon>
        <taxon>Alphaproteobacteria</taxon>
        <taxon>Caulobacterales</taxon>
        <taxon>Caulobacteraceae</taxon>
        <taxon>Brevundimonas</taxon>
    </lineage>
</organism>
<proteinExistence type="inferred from homology"/>
<gene>
    <name evidence="4" type="primary">fliE</name>
    <name evidence="6" type="ORF">ABIE19_000471</name>
</gene>
<protein>
    <recommendedName>
        <fullName evidence="4 5">Flagellar hook-basal body complex protein FliE</fullName>
    </recommendedName>
</protein>
<sequence>MNAFAPYAPIASVQPSAALNPAGLEAVQTPVRAPAATGGFTRMLLDGVEAANAKVIHAEAQTRAFALGEDIPVHQVTLALEEARLSLELVAQVRNRLIEGYQELMRMQV</sequence>
<dbReference type="InterPro" id="IPR001624">
    <property type="entry name" value="FliE"/>
</dbReference>
<comment type="caution">
    <text evidence="6">The sequence shown here is derived from an EMBL/GenBank/DDBJ whole genome shotgun (WGS) entry which is preliminary data.</text>
</comment>
<comment type="subcellular location">
    <subcellularLocation>
        <location evidence="1 4">Bacterial flagellum basal body</location>
    </subcellularLocation>
</comment>
<keyword evidence="6" id="KW-0282">Flagellum</keyword>
<keyword evidence="6" id="KW-0969">Cilium</keyword>
<dbReference type="PANTHER" id="PTHR34653:SF1">
    <property type="entry name" value="FLAGELLAR HOOK-BASAL BODY COMPLEX PROTEIN FLIE"/>
    <property type="match status" value="1"/>
</dbReference>
<dbReference type="NCBIfam" id="TIGR00205">
    <property type="entry name" value="fliE"/>
    <property type="match status" value="1"/>
</dbReference>
<dbReference type="EMBL" id="JBEPTF010000001">
    <property type="protein sequence ID" value="MET4682562.1"/>
    <property type="molecule type" value="Genomic_DNA"/>
</dbReference>
<evidence type="ECO:0000256" key="4">
    <source>
        <dbReference type="HAMAP-Rule" id="MF_00724"/>
    </source>
</evidence>
<evidence type="ECO:0000256" key="2">
    <source>
        <dbReference type="ARBA" id="ARBA00009272"/>
    </source>
</evidence>
<reference evidence="6 7" key="1">
    <citation type="submission" date="2024-06" db="EMBL/GenBank/DDBJ databases">
        <title>Sorghum-associated microbial communities from plants grown in Nebraska, USA.</title>
        <authorList>
            <person name="Schachtman D."/>
        </authorList>
    </citation>
    <scope>NUCLEOTIDE SEQUENCE [LARGE SCALE GENOMIC DNA]</scope>
    <source>
        <strain evidence="6 7">2814</strain>
    </source>
</reference>
<evidence type="ECO:0000256" key="3">
    <source>
        <dbReference type="ARBA" id="ARBA00023143"/>
    </source>
</evidence>
<name>A0ABV2R7N3_9CAUL</name>
<dbReference type="RefSeq" id="WP_354087509.1">
    <property type="nucleotide sequence ID" value="NZ_JBEPTF010000001.1"/>
</dbReference>
<dbReference type="Pfam" id="PF02049">
    <property type="entry name" value="FliE"/>
    <property type="match status" value="1"/>
</dbReference>
<dbReference type="PANTHER" id="PTHR34653">
    <property type="match status" value="1"/>
</dbReference>
<evidence type="ECO:0000256" key="1">
    <source>
        <dbReference type="ARBA" id="ARBA00004117"/>
    </source>
</evidence>
<evidence type="ECO:0000256" key="5">
    <source>
        <dbReference type="NCBIfam" id="TIGR00205"/>
    </source>
</evidence>
<evidence type="ECO:0000313" key="6">
    <source>
        <dbReference type="EMBL" id="MET4682562.1"/>
    </source>
</evidence>
<keyword evidence="6" id="KW-0966">Cell projection</keyword>
<keyword evidence="3 4" id="KW-0975">Bacterial flagellum</keyword>
<accession>A0ABV2R7N3</accession>
<dbReference type="HAMAP" id="MF_00724">
    <property type="entry name" value="FliE"/>
    <property type="match status" value="1"/>
</dbReference>
<comment type="similarity">
    <text evidence="2 4">Belongs to the FliE family.</text>
</comment>